<dbReference type="Pfam" id="PF10615">
    <property type="entry name" value="DUF2470"/>
    <property type="match status" value="1"/>
</dbReference>
<name>A0ABU0M7F7_9HYPH</name>
<dbReference type="InterPro" id="IPR012349">
    <property type="entry name" value="Split_barrel_FMN-bd"/>
</dbReference>
<evidence type="ECO:0000259" key="2">
    <source>
        <dbReference type="Pfam" id="PF10615"/>
    </source>
</evidence>
<dbReference type="Gene3D" id="3.20.180.10">
    <property type="entry name" value="PNP-oxidase-like"/>
    <property type="match status" value="1"/>
</dbReference>
<feature type="domain" description="DUF2470" evidence="2">
    <location>
        <begin position="171"/>
        <end position="237"/>
    </location>
</feature>
<dbReference type="Pfam" id="PF01243">
    <property type="entry name" value="PNPOx_N"/>
    <property type="match status" value="1"/>
</dbReference>
<dbReference type="InterPro" id="IPR019595">
    <property type="entry name" value="DUF2470"/>
</dbReference>
<dbReference type="PANTHER" id="PTHR13343:SF17">
    <property type="entry name" value="CELLULAR REPRESSOR OF E1A-STIMULATED GENES, ISOFORM A"/>
    <property type="match status" value="1"/>
</dbReference>
<dbReference type="RefSeq" id="WP_266279001.1">
    <property type="nucleotide sequence ID" value="NZ_JAPKNF010000001.1"/>
</dbReference>
<organism evidence="3 4">
    <name type="scientific">Kaistia geumhonensis</name>
    <dbReference type="NCBI Taxonomy" id="410839"/>
    <lineage>
        <taxon>Bacteria</taxon>
        <taxon>Pseudomonadati</taxon>
        <taxon>Pseudomonadota</taxon>
        <taxon>Alphaproteobacteria</taxon>
        <taxon>Hyphomicrobiales</taxon>
        <taxon>Kaistiaceae</taxon>
        <taxon>Kaistia</taxon>
    </lineage>
</organism>
<gene>
    <name evidence="3" type="ORF">QO015_002520</name>
</gene>
<dbReference type="SUPFAM" id="SSF50475">
    <property type="entry name" value="FMN-binding split barrel"/>
    <property type="match status" value="1"/>
</dbReference>
<dbReference type="InterPro" id="IPR037119">
    <property type="entry name" value="Haem_oxidase_HugZ-like_sf"/>
</dbReference>
<proteinExistence type="predicted"/>
<dbReference type="Gene3D" id="2.30.110.10">
    <property type="entry name" value="Electron Transport, Fmn-binding Protein, Chain A"/>
    <property type="match status" value="1"/>
</dbReference>
<evidence type="ECO:0000313" key="3">
    <source>
        <dbReference type="EMBL" id="MDQ0516907.1"/>
    </source>
</evidence>
<keyword evidence="4" id="KW-1185">Reference proteome</keyword>
<accession>A0ABU0M7F7</accession>
<feature type="domain" description="Pyridoxamine 5'-phosphate oxidase N-terminal" evidence="1">
    <location>
        <begin position="20"/>
        <end position="142"/>
    </location>
</feature>
<sequence>MPADAATATPPAASFEPVAAARAVIATARTASLATLAADGAPFASLVSFATLPDLSPVLWLSDLAQHSRNLAADSRASLLLVAPGGEDGDPLAGARVTLSGRIAPTDDAAAARRFEALHGTRGRPAFADFRAYRMEFASAHLVAGFGRIVTLGPELLVDLSGAERLIAGEAMVVEHMNDDHADAIGLYATVLLGLPEADWRMSGCDPEGVDLVSGLGRARLPFPSRASTVAEAGTHLKQWAKTARGRLAEVQN</sequence>
<dbReference type="Proteomes" id="UP001223743">
    <property type="component" value="Unassembled WGS sequence"/>
</dbReference>
<comment type="caution">
    <text evidence="3">The sequence shown here is derived from an EMBL/GenBank/DDBJ whole genome shotgun (WGS) entry which is preliminary data.</text>
</comment>
<reference evidence="3 4" key="1">
    <citation type="submission" date="2023-07" db="EMBL/GenBank/DDBJ databases">
        <title>Genomic Encyclopedia of Type Strains, Phase IV (KMG-IV): sequencing the most valuable type-strain genomes for metagenomic binning, comparative biology and taxonomic classification.</title>
        <authorList>
            <person name="Goeker M."/>
        </authorList>
    </citation>
    <scope>NUCLEOTIDE SEQUENCE [LARGE SCALE GENOMIC DNA]</scope>
    <source>
        <strain evidence="3 4">B1-1</strain>
    </source>
</reference>
<dbReference type="PANTHER" id="PTHR13343">
    <property type="entry name" value="CREG1 PROTEIN"/>
    <property type="match status" value="1"/>
</dbReference>
<evidence type="ECO:0000259" key="1">
    <source>
        <dbReference type="Pfam" id="PF01243"/>
    </source>
</evidence>
<protein>
    <submittedName>
        <fullName evidence="3">Heme iron utilization protein</fullName>
    </submittedName>
</protein>
<dbReference type="InterPro" id="IPR011576">
    <property type="entry name" value="Pyridox_Oxase_N"/>
</dbReference>
<dbReference type="EMBL" id="JAUSWJ010000001">
    <property type="protein sequence ID" value="MDQ0516907.1"/>
    <property type="molecule type" value="Genomic_DNA"/>
</dbReference>
<evidence type="ECO:0000313" key="4">
    <source>
        <dbReference type="Proteomes" id="UP001223743"/>
    </source>
</evidence>